<proteinExistence type="inferred from homology"/>
<dbReference type="PANTHER" id="PTHR12589">
    <property type="entry name" value="PYRUVOYL TETRAHYDROBIOPTERIN SYNTHASE"/>
    <property type="match status" value="1"/>
</dbReference>
<name>A0A197K837_9FUNG</name>
<comment type="pathway">
    <text evidence="2">Cofactor biosynthesis; tetrahydrobiopterin biosynthesis; tetrahydrobiopterin from 7,8-dihydroneopterin triphosphate: step 1/3.</text>
</comment>
<protein>
    <recommendedName>
        <fullName evidence="4">6-pyruvoyltetrahydropterin synthase</fullName>
        <ecNumber evidence="4">4.2.3.12</ecNumber>
    </recommendedName>
</protein>
<keyword evidence="8" id="KW-0456">Lyase</keyword>
<dbReference type="Proteomes" id="UP000078512">
    <property type="component" value="Unassembled WGS sequence"/>
</dbReference>
<evidence type="ECO:0000256" key="7">
    <source>
        <dbReference type="ARBA" id="ARBA00023007"/>
    </source>
</evidence>
<evidence type="ECO:0000256" key="3">
    <source>
        <dbReference type="ARBA" id="ARBA00009164"/>
    </source>
</evidence>
<dbReference type="FunFam" id="3.30.479.10:FF:000003">
    <property type="entry name" value="6-pyruvoyl tetrahydrobiopterin synthase"/>
    <property type="match status" value="1"/>
</dbReference>
<evidence type="ECO:0000313" key="10">
    <source>
        <dbReference type="Proteomes" id="UP000078512"/>
    </source>
</evidence>
<dbReference type="STRING" id="1314771.A0A197K837"/>
<comment type="cofactor">
    <cofactor evidence="1">
        <name>Zn(2+)</name>
        <dbReference type="ChEBI" id="CHEBI:29105"/>
    </cofactor>
</comment>
<evidence type="ECO:0000256" key="1">
    <source>
        <dbReference type="ARBA" id="ARBA00001947"/>
    </source>
</evidence>
<reference evidence="9 10" key="1">
    <citation type="submission" date="2016-05" db="EMBL/GenBank/DDBJ databases">
        <title>Genome sequencing reveals origins of a unique bacterial endosymbiosis in the earliest lineages of terrestrial Fungi.</title>
        <authorList>
            <consortium name="DOE Joint Genome Institute"/>
            <person name="Uehling J."/>
            <person name="Gryganskyi A."/>
            <person name="Hameed K."/>
            <person name="Tschaplinski T."/>
            <person name="Misztal P."/>
            <person name="Wu S."/>
            <person name="Desiro A."/>
            <person name="Vande Pol N."/>
            <person name="Du Z.-Y."/>
            <person name="Zienkiewicz A."/>
            <person name="Zienkiewicz K."/>
            <person name="Morin E."/>
            <person name="Tisserant E."/>
            <person name="Splivallo R."/>
            <person name="Hainaut M."/>
            <person name="Henrissat B."/>
            <person name="Ohm R."/>
            <person name="Kuo A."/>
            <person name="Yan J."/>
            <person name="Lipzen A."/>
            <person name="Nolan M."/>
            <person name="Labutti K."/>
            <person name="Barry K."/>
            <person name="Goldstein A."/>
            <person name="Labbe J."/>
            <person name="Schadt C."/>
            <person name="Tuskan G."/>
            <person name="Grigoriev I."/>
            <person name="Martin F."/>
            <person name="Vilgalys R."/>
            <person name="Bonito G."/>
        </authorList>
    </citation>
    <scope>NUCLEOTIDE SEQUENCE [LARGE SCALE GENOMIC DNA]</scope>
    <source>
        <strain evidence="9 10">AG-77</strain>
    </source>
</reference>
<dbReference type="EC" id="4.2.3.12" evidence="4"/>
<gene>
    <name evidence="9" type="ORF">K457DRAFT_106238</name>
</gene>
<keyword evidence="7" id="KW-0783">Tetrahydrobiopterin biosynthesis</keyword>
<dbReference type="GO" id="GO:0046872">
    <property type="term" value="F:metal ion binding"/>
    <property type="evidence" value="ECO:0007669"/>
    <property type="project" value="UniProtKB-KW"/>
</dbReference>
<dbReference type="Gene3D" id="3.30.479.10">
    <property type="entry name" value="6-pyruvoyl tetrahydropterin synthase/QueD"/>
    <property type="match status" value="1"/>
</dbReference>
<dbReference type="InterPro" id="IPR038418">
    <property type="entry name" value="6-PTP_synth/QueD_sf"/>
</dbReference>
<sequence>MTTSTPIRIGYVTRIERFSAAHRLNSVHLSAAENIALYGKCNHTSGHGHNYKVEVTIKGQINPVSGMVINITDLKKTLQTAVMDPCDHRNLDIDVPYFHSTPSTTENLAVFLWESIKEHLPPSDTYELHELKVYETDKNIVVYRGE</sequence>
<dbReference type="Pfam" id="PF01242">
    <property type="entry name" value="PTPS"/>
    <property type="match status" value="1"/>
</dbReference>
<dbReference type="GO" id="GO:0003874">
    <property type="term" value="F:6-pyruvoyltetrahydropterin synthase activity"/>
    <property type="evidence" value="ECO:0007669"/>
    <property type="project" value="UniProtKB-EC"/>
</dbReference>
<dbReference type="InterPro" id="IPR007115">
    <property type="entry name" value="6-PTP_synth/QueD"/>
</dbReference>
<dbReference type="CDD" id="cd00470">
    <property type="entry name" value="PTPS"/>
    <property type="match status" value="1"/>
</dbReference>
<evidence type="ECO:0000256" key="8">
    <source>
        <dbReference type="ARBA" id="ARBA00023239"/>
    </source>
</evidence>
<evidence type="ECO:0000256" key="6">
    <source>
        <dbReference type="ARBA" id="ARBA00022833"/>
    </source>
</evidence>
<comment type="similarity">
    <text evidence="3">Belongs to the PTPS family.</text>
</comment>
<dbReference type="PANTHER" id="PTHR12589:SF7">
    <property type="entry name" value="6-PYRUVOYL TETRAHYDROBIOPTERIN SYNTHASE"/>
    <property type="match status" value="1"/>
</dbReference>
<evidence type="ECO:0000313" key="9">
    <source>
        <dbReference type="EMBL" id="OAQ33655.1"/>
    </source>
</evidence>
<dbReference type="SUPFAM" id="SSF55620">
    <property type="entry name" value="Tetrahydrobiopterin biosynthesis enzymes-like"/>
    <property type="match status" value="1"/>
</dbReference>
<dbReference type="GO" id="GO:0006729">
    <property type="term" value="P:tetrahydrobiopterin biosynthetic process"/>
    <property type="evidence" value="ECO:0007669"/>
    <property type="project" value="UniProtKB-UniPathway"/>
</dbReference>
<accession>A0A197K837</accession>
<dbReference type="OrthoDB" id="14045at2759"/>
<dbReference type="AlphaFoldDB" id="A0A197K837"/>
<organism evidence="9 10">
    <name type="scientific">Linnemannia elongata AG-77</name>
    <dbReference type="NCBI Taxonomy" id="1314771"/>
    <lineage>
        <taxon>Eukaryota</taxon>
        <taxon>Fungi</taxon>
        <taxon>Fungi incertae sedis</taxon>
        <taxon>Mucoromycota</taxon>
        <taxon>Mortierellomycotina</taxon>
        <taxon>Mortierellomycetes</taxon>
        <taxon>Mortierellales</taxon>
        <taxon>Mortierellaceae</taxon>
        <taxon>Linnemannia</taxon>
    </lineage>
</organism>
<evidence type="ECO:0000256" key="2">
    <source>
        <dbReference type="ARBA" id="ARBA00005126"/>
    </source>
</evidence>
<keyword evidence="10" id="KW-1185">Reference proteome</keyword>
<dbReference type="EMBL" id="KV442020">
    <property type="protein sequence ID" value="OAQ33655.1"/>
    <property type="molecule type" value="Genomic_DNA"/>
</dbReference>
<dbReference type="GO" id="GO:0005739">
    <property type="term" value="C:mitochondrion"/>
    <property type="evidence" value="ECO:0007669"/>
    <property type="project" value="TreeGrafter"/>
</dbReference>
<evidence type="ECO:0000256" key="5">
    <source>
        <dbReference type="ARBA" id="ARBA00022723"/>
    </source>
</evidence>
<keyword evidence="6" id="KW-0862">Zinc</keyword>
<dbReference type="UniPathway" id="UPA00849">
    <property type="reaction ID" value="UER00819"/>
</dbReference>
<evidence type="ECO:0000256" key="4">
    <source>
        <dbReference type="ARBA" id="ARBA00013100"/>
    </source>
</evidence>
<keyword evidence="5" id="KW-0479">Metal-binding</keyword>